<dbReference type="PROSITE" id="PS50931">
    <property type="entry name" value="HTH_LYSR"/>
    <property type="match status" value="1"/>
</dbReference>
<dbReference type="InterPro" id="IPR000847">
    <property type="entry name" value="LysR_HTH_N"/>
</dbReference>
<accession>A0A6J5K0N1</accession>
<gene>
    <name evidence="7" type="primary">gcvA_4</name>
    <name evidence="7" type="ORF">LMG9964_01028</name>
</gene>
<dbReference type="GO" id="GO:0043565">
    <property type="term" value="F:sequence-specific DNA binding"/>
    <property type="evidence" value="ECO:0007669"/>
    <property type="project" value="TreeGrafter"/>
</dbReference>
<name>A0A6J5K0N1_9BURK</name>
<dbReference type="GO" id="GO:0003700">
    <property type="term" value="F:DNA-binding transcription factor activity"/>
    <property type="evidence" value="ECO:0007669"/>
    <property type="project" value="InterPro"/>
</dbReference>
<dbReference type="Gene3D" id="3.40.190.10">
    <property type="entry name" value="Periplasmic binding protein-like II"/>
    <property type="match status" value="2"/>
</dbReference>
<dbReference type="Pfam" id="PF00126">
    <property type="entry name" value="HTH_1"/>
    <property type="match status" value="1"/>
</dbReference>
<dbReference type="SUPFAM" id="SSF53850">
    <property type="entry name" value="Periplasmic binding protein-like II"/>
    <property type="match status" value="1"/>
</dbReference>
<dbReference type="CDD" id="cd08432">
    <property type="entry name" value="PBP2_GcdR_TrpI_HvrB_AmpR_like"/>
    <property type="match status" value="1"/>
</dbReference>
<dbReference type="PANTHER" id="PTHR30537">
    <property type="entry name" value="HTH-TYPE TRANSCRIPTIONAL REGULATOR"/>
    <property type="match status" value="1"/>
</dbReference>
<evidence type="ECO:0000256" key="2">
    <source>
        <dbReference type="ARBA" id="ARBA00023015"/>
    </source>
</evidence>
<dbReference type="SUPFAM" id="SSF46785">
    <property type="entry name" value="Winged helix' DNA-binding domain"/>
    <property type="match status" value="1"/>
</dbReference>
<evidence type="ECO:0000313" key="8">
    <source>
        <dbReference type="Proteomes" id="UP000494102"/>
    </source>
</evidence>
<keyword evidence="3" id="KW-0238">DNA-binding</keyword>
<evidence type="ECO:0000256" key="5">
    <source>
        <dbReference type="SAM" id="MobiDB-lite"/>
    </source>
</evidence>
<feature type="domain" description="HTH lysR-type" evidence="6">
    <location>
        <begin position="39"/>
        <end position="96"/>
    </location>
</feature>
<dbReference type="InterPro" id="IPR036388">
    <property type="entry name" value="WH-like_DNA-bd_sf"/>
</dbReference>
<evidence type="ECO:0000256" key="1">
    <source>
        <dbReference type="ARBA" id="ARBA00009437"/>
    </source>
</evidence>
<keyword evidence="4" id="KW-0804">Transcription</keyword>
<dbReference type="Proteomes" id="UP000494102">
    <property type="component" value="Unassembled WGS sequence"/>
</dbReference>
<dbReference type="InterPro" id="IPR005119">
    <property type="entry name" value="LysR_subst-bd"/>
</dbReference>
<dbReference type="EMBL" id="CADILN010000001">
    <property type="protein sequence ID" value="CAB4047396.1"/>
    <property type="molecule type" value="Genomic_DNA"/>
</dbReference>
<dbReference type="PRINTS" id="PR00039">
    <property type="entry name" value="HTHLYSR"/>
</dbReference>
<dbReference type="InterPro" id="IPR036390">
    <property type="entry name" value="WH_DNA-bd_sf"/>
</dbReference>
<dbReference type="InterPro" id="IPR058163">
    <property type="entry name" value="LysR-type_TF_proteobact-type"/>
</dbReference>
<organism evidence="7 8">
    <name type="scientific">Paraburkholderia phenoliruptrix</name>
    <dbReference type="NCBI Taxonomy" id="252970"/>
    <lineage>
        <taxon>Bacteria</taxon>
        <taxon>Pseudomonadati</taxon>
        <taxon>Pseudomonadota</taxon>
        <taxon>Betaproteobacteria</taxon>
        <taxon>Burkholderiales</taxon>
        <taxon>Burkholderiaceae</taxon>
        <taxon>Paraburkholderia</taxon>
    </lineage>
</organism>
<dbReference type="PANTHER" id="PTHR30537:SF74">
    <property type="entry name" value="HTH-TYPE TRANSCRIPTIONAL REGULATOR TRPI"/>
    <property type="match status" value="1"/>
</dbReference>
<feature type="region of interest" description="Disordered" evidence="5">
    <location>
        <begin position="1"/>
        <end position="26"/>
    </location>
</feature>
<evidence type="ECO:0000259" key="6">
    <source>
        <dbReference type="PROSITE" id="PS50931"/>
    </source>
</evidence>
<sequence>MRIRYTHDSDAPMSKQSKNPQPGYATHAYPLADLTRTLPPLAAFQAFVAAAQLGSISKAADHLCRTQGAVSRQIQQLETHYRCALFVRHASGLTLTAEGSELLTVAASVLTQLVQHADLHARTASVVTLRLPSTFAIRWLLPRLADINHALPGTELRIATSADDAPDFTTPDVDAIVVRGTGQWPGMDAVPLFAEQLTPMCTSEMAASLSSAADLAHVTLLHPGHGHEEWRCWLKSVGAGHIDANRGLVFDTLELTLTAAAEGHGVAIGDPRMARDRLRAETLVTPFIEVAQNGLSYFVVYPSQRAAQSKIRAFADVLFRLAQED</sequence>
<proteinExistence type="inferred from homology"/>
<evidence type="ECO:0000256" key="4">
    <source>
        <dbReference type="ARBA" id="ARBA00023163"/>
    </source>
</evidence>
<dbReference type="GO" id="GO:0006351">
    <property type="term" value="P:DNA-templated transcription"/>
    <property type="evidence" value="ECO:0007669"/>
    <property type="project" value="TreeGrafter"/>
</dbReference>
<reference evidence="7 8" key="1">
    <citation type="submission" date="2020-04" db="EMBL/GenBank/DDBJ databases">
        <authorList>
            <person name="De Canck E."/>
        </authorList>
    </citation>
    <scope>NUCLEOTIDE SEQUENCE [LARGE SCALE GENOMIC DNA]</scope>
    <source>
        <strain evidence="7 8">LMG 9964</strain>
    </source>
</reference>
<feature type="compositionally biased region" description="Basic and acidic residues" evidence="5">
    <location>
        <begin position="1"/>
        <end position="10"/>
    </location>
</feature>
<dbReference type="Pfam" id="PF03466">
    <property type="entry name" value="LysR_substrate"/>
    <property type="match status" value="1"/>
</dbReference>
<keyword evidence="2" id="KW-0805">Transcription regulation</keyword>
<dbReference type="AlphaFoldDB" id="A0A6J5K0N1"/>
<evidence type="ECO:0000256" key="3">
    <source>
        <dbReference type="ARBA" id="ARBA00023125"/>
    </source>
</evidence>
<comment type="similarity">
    <text evidence="1">Belongs to the LysR transcriptional regulatory family.</text>
</comment>
<evidence type="ECO:0000313" key="7">
    <source>
        <dbReference type="EMBL" id="CAB4047396.1"/>
    </source>
</evidence>
<dbReference type="Gene3D" id="1.10.10.10">
    <property type="entry name" value="Winged helix-like DNA-binding domain superfamily/Winged helix DNA-binding domain"/>
    <property type="match status" value="1"/>
</dbReference>
<protein>
    <submittedName>
        <fullName evidence="7">Glycine cleavage system transcriptional activator</fullName>
    </submittedName>
</protein>